<accession>A0ABR5DGA3</accession>
<comment type="caution">
    <text evidence="3">The sequence shown here is derived from an EMBL/GenBank/DDBJ whole genome shotgun (WGS) entry which is preliminary data.</text>
</comment>
<evidence type="ECO:0000259" key="2">
    <source>
        <dbReference type="Pfam" id="PF18962"/>
    </source>
</evidence>
<gene>
    <name evidence="3" type="ORF">MB09_12335</name>
</gene>
<evidence type="ECO:0000313" key="3">
    <source>
        <dbReference type="EMBL" id="KJJ37818.1"/>
    </source>
</evidence>
<evidence type="ECO:0000313" key="4">
    <source>
        <dbReference type="Proteomes" id="UP000033497"/>
    </source>
</evidence>
<keyword evidence="1" id="KW-0732">Signal</keyword>
<proteinExistence type="predicted"/>
<reference evidence="3 4" key="1">
    <citation type="submission" date="2014-10" db="EMBL/GenBank/DDBJ databases">
        <title>Genome sequencing of Vitellibacter vladivostokensis KMM 3516.</title>
        <authorList>
            <person name="Thevarajoo S."/>
            <person name="Selvaratnam C."/>
            <person name="Goh K.M."/>
            <person name="Chong C.S."/>
        </authorList>
    </citation>
    <scope>NUCLEOTIDE SEQUENCE [LARGE SCALE GENOMIC DNA]</scope>
    <source>
        <strain evidence="3 4">KMM 3516</strain>
    </source>
</reference>
<evidence type="ECO:0000256" key="1">
    <source>
        <dbReference type="ARBA" id="ARBA00022729"/>
    </source>
</evidence>
<keyword evidence="4" id="KW-1185">Reference proteome</keyword>
<protein>
    <recommendedName>
        <fullName evidence="2">Secretion system C-terminal sorting domain-containing protein</fullName>
    </recommendedName>
</protein>
<sequence length="285" mass="31189">MKKITFLFVIYSISIISPITAQREGSENELILSQSTNQILLPTGGLSCAGGENHWFRNYILDEEGVNTPVALVGVEFGVQSIDELQELEIYAYEYMDFPDGYDITNPPQPLASGTVSVDPENINQIIRANFDVPIVVSALTSVVVSIVQPGTDGAALYLGVTEEDTKTNYWASENCGITQPTPVAALGAPNSRHLINLVVDDALSTTEFSKENIKIYPNPAINTVHLNMPNGLSIDKLTLCDVTGKALKIIYNDDTVDISKLSSGTYFLKIKRDNFTIVKKIIKQ</sequence>
<feature type="domain" description="Secretion system C-terminal sorting" evidence="2">
    <location>
        <begin position="216"/>
        <end position="283"/>
    </location>
</feature>
<dbReference type="NCBIfam" id="TIGR04183">
    <property type="entry name" value="Por_Secre_tail"/>
    <property type="match status" value="1"/>
</dbReference>
<dbReference type="RefSeq" id="WP_045081212.1">
    <property type="nucleotide sequence ID" value="NZ_JSVU01000008.1"/>
</dbReference>
<dbReference type="Proteomes" id="UP000033497">
    <property type="component" value="Unassembled WGS sequence"/>
</dbReference>
<dbReference type="InterPro" id="IPR026444">
    <property type="entry name" value="Secre_tail"/>
</dbReference>
<dbReference type="EMBL" id="JSVU01000008">
    <property type="protein sequence ID" value="KJJ37818.1"/>
    <property type="molecule type" value="Genomic_DNA"/>
</dbReference>
<organism evidence="3 4">
    <name type="scientific">Aequorivita vladivostokensis</name>
    <dbReference type="NCBI Taxonomy" id="171194"/>
    <lineage>
        <taxon>Bacteria</taxon>
        <taxon>Pseudomonadati</taxon>
        <taxon>Bacteroidota</taxon>
        <taxon>Flavobacteriia</taxon>
        <taxon>Flavobacteriales</taxon>
        <taxon>Flavobacteriaceae</taxon>
        <taxon>Aequorivita</taxon>
    </lineage>
</organism>
<dbReference type="Pfam" id="PF18962">
    <property type="entry name" value="Por_Secre_tail"/>
    <property type="match status" value="1"/>
</dbReference>
<name>A0ABR5DGA3_9FLAO</name>